<feature type="non-terminal residue" evidence="1">
    <location>
        <position position="1"/>
    </location>
</feature>
<proteinExistence type="predicted"/>
<gene>
    <name evidence="1" type="primary">ORF8367</name>
</gene>
<organism evidence="1">
    <name type="scientific">Arion vulgaris</name>
    <dbReference type="NCBI Taxonomy" id="1028688"/>
    <lineage>
        <taxon>Eukaryota</taxon>
        <taxon>Metazoa</taxon>
        <taxon>Spiralia</taxon>
        <taxon>Lophotrochozoa</taxon>
        <taxon>Mollusca</taxon>
        <taxon>Gastropoda</taxon>
        <taxon>Heterobranchia</taxon>
        <taxon>Euthyneura</taxon>
        <taxon>Panpulmonata</taxon>
        <taxon>Eupulmonata</taxon>
        <taxon>Stylommatophora</taxon>
        <taxon>Helicina</taxon>
        <taxon>Arionoidea</taxon>
        <taxon>Arionidae</taxon>
        <taxon>Arion</taxon>
    </lineage>
</organism>
<evidence type="ECO:0000313" key="1">
    <source>
        <dbReference type="EMBL" id="CEK49628.1"/>
    </source>
</evidence>
<name>A0A0B6Y0I0_9EUPU</name>
<reference evidence="1" key="1">
    <citation type="submission" date="2014-12" db="EMBL/GenBank/DDBJ databases">
        <title>Insight into the proteome of Arion vulgaris.</title>
        <authorList>
            <person name="Aradska J."/>
            <person name="Bulat T."/>
            <person name="Smidak R."/>
            <person name="Sarate P."/>
            <person name="Gangsoo J."/>
            <person name="Sialana F."/>
            <person name="Bilban M."/>
            <person name="Lubec G."/>
        </authorList>
    </citation>
    <scope>NUCLEOTIDE SEQUENCE</scope>
    <source>
        <tissue evidence="1">Skin</tissue>
    </source>
</reference>
<feature type="non-terminal residue" evidence="1">
    <location>
        <position position="79"/>
    </location>
</feature>
<dbReference type="EMBL" id="HACG01002763">
    <property type="protein sequence ID" value="CEK49628.1"/>
    <property type="molecule type" value="Transcribed_RNA"/>
</dbReference>
<dbReference type="AlphaFoldDB" id="A0A0B6Y0I0"/>
<accession>A0A0B6Y0I0</accession>
<sequence>VQTLNLVLQKTVVGCAELTNQILADSKMLTFIMTLNLKILKNELFLLDCRCCCAMNAVVLLQLSLDNQEAAQQIPSIIS</sequence>
<protein>
    <submittedName>
        <fullName evidence="1">Uncharacterized protein</fullName>
    </submittedName>
</protein>